<evidence type="ECO:0000313" key="3">
    <source>
        <dbReference type="Ensembl" id="ENSCSAVP00000015056.1"/>
    </source>
</evidence>
<sequence length="243" mass="27790">MGFPGKAGPQGQRGPPGVGLPQTLSENLTARLTELEVKIETLLLPVSCAMTSDVGYQMMRSREMKYCDGGWEVFQRRFNGREDFQRNWSDYKRGFGNKSQEFWLGLDTLHQMTYRRGCKLRIDMWDFDEDHAFAEYSAFSIEDENDMYRLHVGGYSGTAGDGMTYHDARPFSTPDRDNDAHASQCTTNVYGLSGGWWFNACYHSKLNSLWGRSQQGDHHNIVWYRWGGGSRALKATTMKIKCD</sequence>
<dbReference type="InterPro" id="IPR014716">
    <property type="entry name" value="Fibrinogen_a/b/g_C_1"/>
</dbReference>
<dbReference type="STRING" id="51511.ENSCSAVP00000015056"/>
<dbReference type="Ensembl" id="ENSCSAVT00000015230.1">
    <property type="protein sequence ID" value="ENSCSAVP00000015056.1"/>
    <property type="gene ID" value="ENSCSAVG00000008827.1"/>
</dbReference>
<dbReference type="CDD" id="cd00087">
    <property type="entry name" value="FReD"/>
    <property type="match status" value="1"/>
</dbReference>
<dbReference type="InParanoid" id="H2ZBU0"/>
<reference evidence="3" key="3">
    <citation type="submission" date="2025-09" db="UniProtKB">
        <authorList>
            <consortium name="Ensembl"/>
        </authorList>
    </citation>
    <scope>IDENTIFICATION</scope>
</reference>
<dbReference type="PROSITE" id="PS51406">
    <property type="entry name" value="FIBRINOGEN_C_2"/>
    <property type="match status" value="1"/>
</dbReference>
<feature type="region of interest" description="Disordered" evidence="1">
    <location>
        <begin position="1"/>
        <end position="22"/>
    </location>
</feature>
<reference evidence="4" key="1">
    <citation type="submission" date="2003-08" db="EMBL/GenBank/DDBJ databases">
        <authorList>
            <person name="Birren B."/>
            <person name="Nusbaum C."/>
            <person name="Abebe A."/>
            <person name="Abouelleil A."/>
            <person name="Adekoya E."/>
            <person name="Ait-zahra M."/>
            <person name="Allen N."/>
            <person name="Allen T."/>
            <person name="An P."/>
            <person name="Anderson M."/>
            <person name="Anderson S."/>
            <person name="Arachchi H."/>
            <person name="Armbruster J."/>
            <person name="Bachantsang P."/>
            <person name="Baldwin J."/>
            <person name="Barry A."/>
            <person name="Bayul T."/>
            <person name="Blitshsteyn B."/>
            <person name="Bloom T."/>
            <person name="Blye J."/>
            <person name="Boguslavskiy L."/>
            <person name="Borowsky M."/>
            <person name="Boukhgalter B."/>
            <person name="Brunache A."/>
            <person name="Butler J."/>
            <person name="Calixte N."/>
            <person name="Calvo S."/>
            <person name="Camarata J."/>
            <person name="Campo K."/>
            <person name="Chang J."/>
            <person name="Cheshatsang Y."/>
            <person name="Citroen M."/>
            <person name="Collymore A."/>
            <person name="Considine T."/>
            <person name="Cook A."/>
            <person name="Cooke P."/>
            <person name="Corum B."/>
            <person name="Cuomo C."/>
            <person name="David R."/>
            <person name="Dawoe T."/>
            <person name="Degray S."/>
            <person name="Dodge S."/>
            <person name="Dooley K."/>
            <person name="Dorje P."/>
            <person name="Dorjee K."/>
            <person name="Dorris L."/>
            <person name="Duffey N."/>
            <person name="Dupes A."/>
            <person name="Elkins T."/>
            <person name="Engels R."/>
            <person name="Erickson J."/>
            <person name="Farina A."/>
            <person name="Faro S."/>
            <person name="Ferreira P."/>
            <person name="Fischer H."/>
            <person name="Fitzgerald M."/>
            <person name="Foley K."/>
            <person name="Gage D."/>
            <person name="Galagan J."/>
            <person name="Gearin G."/>
            <person name="Gnerre S."/>
            <person name="Gnirke A."/>
            <person name="Goyette A."/>
            <person name="Graham J."/>
            <person name="Grandbois E."/>
            <person name="Gyaltsen K."/>
            <person name="Hafez N."/>
            <person name="Hagopian D."/>
            <person name="Hagos B."/>
            <person name="Hall J."/>
            <person name="Hatcher B."/>
            <person name="Heller A."/>
            <person name="Higgins H."/>
            <person name="Honan T."/>
            <person name="Horn A."/>
            <person name="Houde N."/>
            <person name="Hughes L."/>
            <person name="Hulme W."/>
            <person name="Husby E."/>
            <person name="Iliev I."/>
            <person name="Jaffe D."/>
            <person name="Jones C."/>
            <person name="Kamal M."/>
            <person name="Kamat A."/>
            <person name="Kamvysselis M."/>
            <person name="Karlsson E."/>
            <person name="Kells C."/>
            <person name="Kieu A."/>
            <person name="Kisner P."/>
            <person name="Kodira C."/>
            <person name="Kulbokas E."/>
            <person name="Labutti K."/>
            <person name="Lama D."/>
            <person name="Landers T."/>
            <person name="Leger J."/>
            <person name="Levine S."/>
            <person name="Lewis D."/>
            <person name="Lewis T."/>
            <person name="Lindblad-toh K."/>
            <person name="Liu X."/>
            <person name="Lokyitsang T."/>
            <person name="Lokyitsang Y."/>
            <person name="Lucien O."/>
            <person name="Lui A."/>
            <person name="Ma L.J."/>
            <person name="Mabbitt R."/>
            <person name="Macdonald J."/>
            <person name="Maclean C."/>
            <person name="Major J."/>
            <person name="Manning J."/>
            <person name="Marabella R."/>
            <person name="Maru K."/>
            <person name="Matthews C."/>
            <person name="Mauceli E."/>
            <person name="Mccarthy M."/>
            <person name="Mcdonough S."/>
            <person name="Mcghee T."/>
            <person name="Meldrim J."/>
            <person name="Meneus L."/>
            <person name="Mesirov J."/>
            <person name="Mihalev A."/>
            <person name="Mihova T."/>
            <person name="Mikkelsen T."/>
            <person name="Mlenga V."/>
            <person name="Moru K."/>
            <person name="Mozes J."/>
            <person name="Mulrain L."/>
            <person name="Munson G."/>
            <person name="Naylor J."/>
            <person name="Newes C."/>
            <person name="Nguyen C."/>
            <person name="Nguyen N."/>
            <person name="Nguyen T."/>
            <person name="Nicol R."/>
            <person name="Nielsen C."/>
            <person name="Nizzari M."/>
            <person name="Norbu C."/>
            <person name="Norbu N."/>
            <person name="O'donnell P."/>
            <person name="Okoawo O."/>
            <person name="O'leary S."/>
            <person name="Omotosho B."/>
            <person name="O'neill K."/>
            <person name="Osman S."/>
            <person name="Parker S."/>
            <person name="Perrin D."/>
            <person name="Phunkhang P."/>
            <person name="Piqani B."/>
            <person name="Purcell S."/>
            <person name="Rachupka T."/>
            <person name="Ramasamy U."/>
            <person name="Rameau R."/>
            <person name="Ray V."/>
            <person name="Raymond C."/>
            <person name="Retta R."/>
            <person name="Richardson S."/>
            <person name="Rise C."/>
            <person name="Rodriguez J."/>
            <person name="Rogers J."/>
            <person name="Rogov P."/>
            <person name="Rutman M."/>
            <person name="Schupbach R."/>
            <person name="Seaman C."/>
            <person name="Settipalli S."/>
            <person name="Sharpe T."/>
            <person name="Sheridan J."/>
            <person name="Sherpa N."/>
            <person name="Shi J."/>
            <person name="Smirnov S."/>
            <person name="Smith C."/>
            <person name="Sougnez C."/>
            <person name="Spencer B."/>
            <person name="Stalker J."/>
            <person name="Stange-thomann N."/>
            <person name="Stavropoulos S."/>
            <person name="Stetson K."/>
            <person name="Stone C."/>
            <person name="Stone S."/>
            <person name="Stubbs M."/>
            <person name="Talamas J."/>
            <person name="Tchuinga P."/>
            <person name="Tenzing P."/>
            <person name="Tesfaye S."/>
            <person name="Theodore J."/>
            <person name="Thoulutsang Y."/>
            <person name="Topham K."/>
            <person name="Towey S."/>
            <person name="Tsamla T."/>
            <person name="Tsomo N."/>
            <person name="Vallee D."/>
            <person name="Vassiliev H."/>
            <person name="Venkataraman V."/>
            <person name="Vinson J."/>
            <person name="Vo A."/>
            <person name="Wade C."/>
            <person name="Wang S."/>
            <person name="Wangchuk T."/>
            <person name="Wangdi T."/>
            <person name="Whittaker C."/>
            <person name="Wilkinson J."/>
            <person name="Wu Y."/>
            <person name="Wyman D."/>
            <person name="Yadav S."/>
            <person name="Yang S."/>
            <person name="Yang X."/>
            <person name="Yeager S."/>
            <person name="Yee E."/>
            <person name="Young G."/>
            <person name="Zainoun J."/>
            <person name="Zembeck L."/>
            <person name="Zimmer A."/>
            <person name="Zody M."/>
            <person name="Lander E."/>
        </authorList>
    </citation>
    <scope>NUCLEOTIDE SEQUENCE [LARGE SCALE GENOMIC DNA]</scope>
</reference>
<dbReference type="HOGENOM" id="CLU_038628_1_3_1"/>
<dbReference type="SUPFAM" id="SSF56496">
    <property type="entry name" value="Fibrinogen C-terminal domain-like"/>
    <property type="match status" value="1"/>
</dbReference>
<protein>
    <recommendedName>
        <fullName evidence="2">Fibrinogen C-terminal domain-containing protein</fullName>
    </recommendedName>
</protein>
<feature type="domain" description="Fibrinogen C-terminal" evidence="2">
    <location>
        <begin position="39"/>
        <end position="243"/>
    </location>
</feature>
<dbReference type="GO" id="GO:0005615">
    <property type="term" value="C:extracellular space"/>
    <property type="evidence" value="ECO:0007669"/>
    <property type="project" value="TreeGrafter"/>
</dbReference>
<evidence type="ECO:0000259" key="2">
    <source>
        <dbReference type="PROSITE" id="PS51406"/>
    </source>
</evidence>
<evidence type="ECO:0000313" key="4">
    <source>
        <dbReference type="Proteomes" id="UP000007875"/>
    </source>
</evidence>
<dbReference type="OMA" id="GEHENFT"/>
<dbReference type="InterPro" id="IPR002181">
    <property type="entry name" value="Fibrinogen_a/b/g_C_dom"/>
</dbReference>
<accession>H2ZBU0</accession>
<proteinExistence type="predicted"/>
<organism evidence="3 4">
    <name type="scientific">Ciona savignyi</name>
    <name type="common">Pacific transparent sea squirt</name>
    <dbReference type="NCBI Taxonomy" id="51511"/>
    <lineage>
        <taxon>Eukaryota</taxon>
        <taxon>Metazoa</taxon>
        <taxon>Chordata</taxon>
        <taxon>Tunicata</taxon>
        <taxon>Ascidiacea</taxon>
        <taxon>Phlebobranchia</taxon>
        <taxon>Cionidae</taxon>
        <taxon>Ciona</taxon>
    </lineage>
</organism>
<dbReference type="InterPro" id="IPR050373">
    <property type="entry name" value="Fibrinogen_C-term_domain"/>
</dbReference>
<name>H2ZBU0_CIOSA</name>
<evidence type="ECO:0000256" key="1">
    <source>
        <dbReference type="SAM" id="MobiDB-lite"/>
    </source>
</evidence>
<dbReference type="SMART" id="SM00186">
    <property type="entry name" value="FBG"/>
    <property type="match status" value="1"/>
</dbReference>
<dbReference type="Gene3D" id="3.90.215.10">
    <property type="entry name" value="Gamma Fibrinogen, chain A, domain 1"/>
    <property type="match status" value="1"/>
</dbReference>
<reference evidence="3" key="2">
    <citation type="submission" date="2025-08" db="UniProtKB">
        <authorList>
            <consortium name="Ensembl"/>
        </authorList>
    </citation>
    <scope>IDENTIFICATION</scope>
</reference>
<dbReference type="GeneTree" id="ENSGT00940000165192"/>
<keyword evidence="4" id="KW-1185">Reference proteome</keyword>
<dbReference type="InterPro" id="IPR036056">
    <property type="entry name" value="Fibrinogen-like_C"/>
</dbReference>
<dbReference type="AlphaFoldDB" id="H2ZBU0"/>
<dbReference type="eggNOG" id="KOG2579">
    <property type="taxonomic scope" value="Eukaryota"/>
</dbReference>
<dbReference type="Pfam" id="PF00147">
    <property type="entry name" value="Fibrinogen_C"/>
    <property type="match status" value="1"/>
</dbReference>
<dbReference type="Proteomes" id="UP000007875">
    <property type="component" value="Unassembled WGS sequence"/>
</dbReference>
<dbReference type="PANTHER" id="PTHR19143">
    <property type="entry name" value="FIBRINOGEN/TENASCIN/ANGIOPOEITIN"/>
    <property type="match status" value="1"/>
</dbReference>